<protein>
    <recommendedName>
        <fullName evidence="4">Formate hydrogenlyase regulatory protein hycA</fullName>
    </recommendedName>
</protein>
<dbReference type="Pfam" id="PF11046">
    <property type="entry name" value="HycA_repressor"/>
    <property type="match status" value="1"/>
</dbReference>
<dbReference type="AlphaFoldDB" id="A0A0J5M580"/>
<evidence type="ECO:0000313" key="3">
    <source>
        <dbReference type="Proteomes" id="UP000036196"/>
    </source>
</evidence>
<accession>A0A0J5M580</accession>
<dbReference type="eggNOG" id="ENOG50347GI">
    <property type="taxonomic scope" value="Bacteria"/>
</dbReference>
<sequence>MTEILPLEKKAALIHDCKNKMDKLWNVYTMDLLKSITATERLYHHQIVPHQRGHLMINFFGKIGLDITRSESFGKIRLDYRLTSEAFSDIAIAPAHIDSEGMLDASVPLACREDVFSHYLKKIEPIYDRMLMLSLGDARA</sequence>
<gene>
    <name evidence="2" type="ORF">ABW06_02850</name>
    <name evidence="1" type="ORF">QEG54_002325</name>
</gene>
<reference evidence="1" key="2">
    <citation type="submission" date="2024-02" db="EMBL/GenBank/DDBJ databases">
        <authorList>
            <consortium name="Clinical and Environmental Microbiology Branch: Whole genome sequencing antimicrobial resistance pathogens in the healthcare setting"/>
        </authorList>
    </citation>
    <scope>NUCLEOTIDE SEQUENCE</scope>
    <source>
        <strain evidence="1">2021DK-00143</strain>
    </source>
</reference>
<dbReference type="EMBL" id="LDZF01000002">
    <property type="protein sequence ID" value="KMK16167.1"/>
    <property type="molecule type" value="Genomic_DNA"/>
</dbReference>
<reference evidence="2 3" key="1">
    <citation type="submission" date="2015-05" db="EMBL/GenBank/DDBJ databases">
        <title>Genome sequences of Pluralibacter gergoviae.</title>
        <authorList>
            <person name="Greninger A.L."/>
            <person name="Miller S."/>
        </authorList>
    </citation>
    <scope>NUCLEOTIDE SEQUENCE [LARGE SCALE GENOMIC DNA]</scope>
    <source>
        <strain evidence="2 3">JS81F13</strain>
    </source>
</reference>
<proteinExistence type="predicted"/>
<dbReference type="RefSeq" id="WP_048278114.1">
    <property type="nucleotide sequence ID" value="NZ_CACVCI010000001.1"/>
</dbReference>
<evidence type="ECO:0000313" key="1">
    <source>
        <dbReference type="EMBL" id="EML1471593.1"/>
    </source>
</evidence>
<keyword evidence="3" id="KW-1185">Reference proteome</keyword>
<dbReference type="EMBL" id="ABLOKC030000010">
    <property type="protein sequence ID" value="EML1471593.1"/>
    <property type="molecule type" value="Genomic_DNA"/>
</dbReference>
<dbReference type="InterPro" id="IPR021285">
    <property type="entry name" value="Tscrpt_reg_HycA"/>
</dbReference>
<evidence type="ECO:0000313" key="2">
    <source>
        <dbReference type="EMBL" id="KMK16167.1"/>
    </source>
</evidence>
<organism evidence="2 3">
    <name type="scientific">Pluralibacter gergoviae</name>
    <name type="common">Enterobacter gergoviae</name>
    <dbReference type="NCBI Taxonomy" id="61647"/>
    <lineage>
        <taxon>Bacteria</taxon>
        <taxon>Pseudomonadati</taxon>
        <taxon>Pseudomonadota</taxon>
        <taxon>Gammaproteobacteria</taxon>
        <taxon>Enterobacterales</taxon>
        <taxon>Enterobacteriaceae</taxon>
        <taxon>Pluralibacter</taxon>
    </lineage>
</organism>
<dbReference type="Proteomes" id="UP000036196">
    <property type="component" value="Unassembled WGS sequence"/>
</dbReference>
<dbReference type="STRING" id="61647.LG71_12850"/>
<dbReference type="PATRIC" id="fig|61647.15.peg.1985"/>
<comment type="caution">
    <text evidence="2">The sequence shown here is derived from an EMBL/GenBank/DDBJ whole genome shotgun (WGS) entry which is preliminary data.</text>
</comment>
<name>A0A0J5M580_PLUGE</name>
<evidence type="ECO:0008006" key="4">
    <source>
        <dbReference type="Google" id="ProtNLM"/>
    </source>
</evidence>